<feature type="compositionally biased region" description="Basic and acidic residues" evidence="1">
    <location>
        <begin position="63"/>
        <end position="72"/>
    </location>
</feature>
<dbReference type="AlphaFoldDB" id="A0AA35LUJ1"/>
<feature type="region of interest" description="Disordered" evidence="1">
    <location>
        <begin position="46"/>
        <end position="72"/>
    </location>
</feature>
<gene>
    <name evidence="2" type="ORF">CCHLO57077_00017920</name>
</gene>
<evidence type="ECO:0000313" key="2">
    <source>
        <dbReference type="EMBL" id="CAI6079330.1"/>
    </source>
</evidence>
<dbReference type="EMBL" id="CABFNP030000696">
    <property type="protein sequence ID" value="CAI6079330.1"/>
    <property type="molecule type" value="Genomic_DNA"/>
</dbReference>
<proteinExistence type="predicted"/>
<evidence type="ECO:0000313" key="3">
    <source>
        <dbReference type="Proteomes" id="UP001160390"/>
    </source>
</evidence>
<feature type="non-terminal residue" evidence="2">
    <location>
        <position position="72"/>
    </location>
</feature>
<dbReference type="Proteomes" id="UP001160390">
    <property type="component" value="Unassembled WGS sequence"/>
</dbReference>
<sequence length="72" mass="8026">MAKRIKRLEKVRHLGGKKPELLSFFADASAGHSLPFERGGTLLAERTASRPGDNMEPALSQSMRERNLLRHG</sequence>
<comment type="caution">
    <text evidence="2">The sequence shown here is derived from an EMBL/GenBank/DDBJ whole genome shotgun (WGS) entry which is preliminary data.</text>
</comment>
<evidence type="ECO:0000256" key="1">
    <source>
        <dbReference type="SAM" id="MobiDB-lite"/>
    </source>
</evidence>
<accession>A0AA35LUJ1</accession>
<keyword evidence="3" id="KW-1185">Reference proteome</keyword>
<reference evidence="2" key="1">
    <citation type="submission" date="2023-01" db="EMBL/GenBank/DDBJ databases">
        <authorList>
            <person name="Piombo E."/>
        </authorList>
    </citation>
    <scope>NUCLEOTIDE SEQUENCE</scope>
</reference>
<protein>
    <submittedName>
        <fullName evidence="2">Uncharacterized protein</fullName>
    </submittedName>
</protein>
<name>A0AA35LUJ1_9HYPO</name>
<organism evidence="2 3">
    <name type="scientific">Clonostachys chloroleuca</name>
    <dbReference type="NCBI Taxonomy" id="1926264"/>
    <lineage>
        <taxon>Eukaryota</taxon>
        <taxon>Fungi</taxon>
        <taxon>Dikarya</taxon>
        <taxon>Ascomycota</taxon>
        <taxon>Pezizomycotina</taxon>
        <taxon>Sordariomycetes</taxon>
        <taxon>Hypocreomycetidae</taxon>
        <taxon>Hypocreales</taxon>
        <taxon>Bionectriaceae</taxon>
        <taxon>Clonostachys</taxon>
    </lineage>
</organism>